<gene>
    <name evidence="7" type="ORF">EJ913_12905</name>
</gene>
<dbReference type="GO" id="GO:0005886">
    <property type="term" value="C:plasma membrane"/>
    <property type="evidence" value="ECO:0007669"/>
    <property type="project" value="TreeGrafter"/>
</dbReference>
<dbReference type="OrthoDB" id="9793828at2"/>
<dbReference type="AlphaFoldDB" id="A0A3S0WUS1"/>
<organism evidence="7 8">
    <name type="scientific">Azospirillum doebereinerae</name>
    <dbReference type="NCBI Taxonomy" id="92933"/>
    <lineage>
        <taxon>Bacteria</taxon>
        <taxon>Pseudomonadati</taxon>
        <taxon>Pseudomonadota</taxon>
        <taxon>Alphaproteobacteria</taxon>
        <taxon>Rhodospirillales</taxon>
        <taxon>Azospirillaceae</taxon>
        <taxon>Azospirillum</taxon>
    </lineage>
</organism>
<reference evidence="7 8" key="1">
    <citation type="submission" date="2018-12" db="EMBL/GenBank/DDBJ databases">
        <authorList>
            <person name="Yang Y."/>
        </authorList>
    </citation>
    <scope>NUCLEOTIDE SEQUENCE [LARGE SCALE GENOMIC DNA]</scope>
    <source>
        <strain evidence="7 8">GSF71</strain>
    </source>
</reference>
<keyword evidence="3 6" id="KW-0812">Transmembrane</keyword>
<keyword evidence="4 6" id="KW-1133">Transmembrane helix</keyword>
<feature type="transmembrane region" description="Helical" evidence="6">
    <location>
        <begin position="215"/>
        <end position="235"/>
    </location>
</feature>
<feature type="transmembrane region" description="Helical" evidence="6">
    <location>
        <begin position="97"/>
        <end position="117"/>
    </location>
</feature>
<keyword evidence="5 6" id="KW-0472">Membrane</keyword>
<evidence type="ECO:0000256" key="3">
    <source>
        <dbReference type="ARBA" id="ARBA00022692"/>
    </source>
</evidence>
<feature type="transmembrane region" description="Helical" evidence="6">
    <location>
        <begin position="176"/>
        <end position="194"/>
    </location>
</feature>
<evidence type="ECO:0000313" key="8">
    <source>
        <dbReference type="Proteomes" id="UP000280346"/>
    </source>
</evidence>
<evidence type="ECO:0000256" key="4">
    <source>
        <dbReference type="ARBA" id="ARBA00022989"/>
    </source>
</evidence>
<feature type="transmembrane region" description="Helical" evidence="6">
    <location>
        <begin position="123"/>
        <end position="141"/>
    </location>
</feature>
<comment type="similarity">
    <text evidence="2 6">Belongs to the BI1 family.</text>
</comment>
<keyword evidence="8" id="KW-1185">Reference proteome</keyword>
<proteinExistence type="inferred from homology"/>
<sequence>MWNQQQPNQSPFGGYGQTVDRAVFDEGLRKHMLRVYNFMMIGLAVTGLVAALVASTPALYVPIFTTPLKWVVMLAPLAFIMVLSWKFESMSVGALQGTFWAFCAVMGVSMASIFLVFTGASVARVFFITASMFAAMSLWGYTTKADLSKMGAFLMMGLIGIVIASLVNILVGSTALQFAISVIGVLVFTGLTAYDTQRIKQEYAEHYGHDTNTKLAIMGALSLYLNFINLFQMLMQLMGQRDE</sequence>
<dbReference type="PANTHER" id="PTHR23291:SF50">
    <property type="entry name" value="PROTEIN LIFEGUARD 4"/>
    <property type="match status" value="1"/>
</dbReference>
<comment type="subcellular location">
    <subcellularLocation>
        <location evidence="1">Membrane</location>
        <topology evidence="1">Multi-pass membrane protein</topology>
    </subcellularLocation>
</comment>
<accession>A0A3S0WUS1</accession>
<protein>
    <submittedName>
        <fullName evidence="7">Bax inhibitor-1/YccA family protein</fullName>
    </submittedName>
</protein>
<dbReference type="RefSeq" id="WP_126998436.1">
    <property type="nucleotide sequence ID" value="NZ_JBNPXW010000008.1"/>
</dbReference>
<evidence type="ECO:0000256" key="2">
    <source>
        <dbReference type="ARBA" id="ARBA00010350"/>
    </source>
</evidence>
<name>A0A3S0WUS1_9PROT</name>
<feature type="transmembrane region" description="Helical" evidence="6">
    <location>
        <begin position="153"/>
        <end position="170"/>
    </location>
</feature>
<feature type="transmembrane region" description="Helical" evidence="6">
    <location>
        <begin position="67"/>
        <end position="85"/>
    </location>
</feature>
<dbReference type="CDD" id="cd10432">
    <property type="entry name" value="BI-1-like_bacterial"/>
    <property type="match status" value="1"/>
</dbReference>
<dbReference type="InterPro" id="IPR006214">
    <property type="entry name" value="Bax_inhibitor_1-related"/>
</dbReference>
<evidence type="ECO:0000256" key="1">
    <source>
        <dbReference type="ARBA" id="ARBA00004141"/>
    </source>
</evidence>
<dbReference type="PANTHER" id="PTHR23291">
    <property type="entry name" value="BAX INHIBITOR-RELATED"/>
    <property type="match status" value="1"/>
</dbReference>
<feature type="transmembrane region" description="Helical" evidence="6">
    <location>
        <begin position="38"/>
        <end position="61"/>
    </location>
</feature>
<evidence type="ECO:0000313" key="7">
    <source>
        <dbReference type="EMBL" id="RUQ70673.1"/>
    </source>
</evidence>
<evidence type="ECO:0000256" key="5">
    <source>
        <dbReference type="ARBA" id="ARBA00023136"/>
    </source>
</evidence>
<dbReference type="Pfam" id="PF01027">
    <property type="entry name" value="Bax1-I"/>
    <property type="match status" value="1"/>
</dbReference>
<comment type="caution">
    <text evidence="7">The sequence shown here is derived from an EMBL/GenBank/DDBJ whole genome shotgun (WGS) entry which is preliminary data.</text>
</comment>
<evidence type="ECO:0000256" key="6">
    <source>
        <dbReference type="RuleBase" id="RU004379"/>
    </source>
</evidence>
<dbReference type="EMBL" id="RZIJ01000009">
    <property type="protein sequence ID" value="RUQ70673.1"/>
    <property type="molecule type" value="Genomic_DNA"/>
</dbReference>
<dbReference type="Proteomes" id="UP000280346">
    <property type="component" value="Unassembled WGS sequence"/>
</dbReference>